<keyword evidence="4" id="KW-0206">Cytoskeleton</keyword>
<dbReference type="Proteomes" id="UP001153620">
    <property type="component" value="Chromosome 3"/>
</dbReference>
<gene>
    <name evidence="8" type="ORF">CHIRRI_LOCUS10927</name>
</gene>
<name>A0A9N9S1S5_9DIPT</name>
<dbReference type="Pfam" id="PF07162">
    <property type="entry name" value="B9-C2"/>
    <property type="match status" value="1"/>
</dbReference>
<reference evidence="8" key="2">
    <citation type="submission" date="2022-10" db="EMBL/GenBank/DDBJ databases">
        <authorList>
            <consortium name="ENA_rothamsted_submissions"/>
            <consortium name="culmorum"/>
            <person name="King R."/>
        </authorList>
    </citation>
    <scope>NUCLEOTIDE SEQUENCE</scope>
</reference>
<dbReference type="GO" id="GO:0060271">
    <property type="term" value="P:cilium assembly"/>
    <property type="evidence" value="ECO:0007669"/>
    <property type="project" value="TreeGrafter"/>
</dbReference>
<sequence>MSIENFFYLNIVGEIKSVKFPLGPNGSGVFCRYDIVAGDDWEIVSGIKSGITQCANGGKESDEIVFNMPIECTYKSTNIYGWPQIVFSIYGTNIWGTEVNLGYARTHVPCFVTKERKKSDFTVLKAPIIIPKSTNIWSSCINFITARNPELRDPKILIDGTKTKNLFTSSYVVQMEDERKKKKRRVKKKDVDNFPCKHGKRSKSAIPYDQVCKKRYHESVMKYNKQFLSELESLEWMQPTAYEQIRFHRLFAITTLWPPLHTRKEIEYTLNILYKPNRKVAKRVEEILKEF</sequence>
<evidence type="ECO:0000256" key="6">
    <source>
        <dbReference type="ARBA" id="ARBA00038411"/>
    </source>
</evidence>
<organism evidence="8 9">
    <name type="scientific">Chironomus riparius</name>
    <dbReference type="NCBI Taxonomy" id="315576"/>
    <lineage>
        <taxon>Eukaryota</taxon>
        <taxon>Metazoa</taxon>
        <taxon>Ecdysozoa</taxon>
        <taxon>Arthropoda</taxon>
        <taxon>Hexapoda</taxon>
        <taxon>Insecta</taxon>
        <taxon>Pterygota</taxon>
        <taxon>Neoptera</taxon>
        <taxon>Endopterygota</taxon>
        <taxon>Diptera</taxon>
        <taxon>Nematocera</taxon>
        <taxon>Chironomoidea</taxon>
        <taxon>Chironomidae</taxon>
        <taxon>Chironominae</taxon>
        <taxon>Chironomus</taxon>
    </lineage>
</organism>
<keyword evidence="9" id="KW-1185">Reference proteome</keyword>
<proteinExistence type="inferred from homology"/>
<reference evidence="8" key="1">
    <citation type="submission" date="2022-01" db="EMBL/GenBank/DDBJ databases">
        <authorList>
            <person name="King R."/>
        </authorList>
    </citation>
    <scope>NUCLEOTIDE SEQUENCE</scope>
</reference>
<keyword evidence="3" id="KW-0970">Cilium biogenesis/degradation</keyword>
<keyword evidence="5" id="KW-0966">Cell projection</keyword>
<dbReference type="AlphaFoldDB" id="A0A9N9S1S5"/>
<dbReference type="InterPro" id="IPR010796">
    <property type="entry name" value="C2_B9-type_dom"/>
</dbReference>
<evidence type="ECO:0000313" key="9">
    <source>
        <dbReference type="Proteomes" id="UP001153620"/>
    </source>
</evidence>
<evidence type="ECO:0000256" key="7">
    <source>
        <dbReference type="ARBA" id="ARBA00039274"/>
    </source>
</evidence>
<evidence type="ECO:0000256" key="3">
    <source>
        <dbReference type="ARBA" id="ARBA00022794"/>
    </source>
</evidence>
<evidence type="ECO:0000256" key="2">
    <source>
        <dbReference type="ARBA" id="ARBA00022490"/>
    </source>
</evidence>
<dbReference type="EMBL" id="OU895879">
    <property type="protein sequence ID" value="CAG9808081.1"/>
    <property type="molecule type" value="Genomic_DNA"/>
</dbReference>
<dbReference type="PANTHER" id="PTHR12968">
    <property type="entry name" value="B9 DOMAIN-CONTAINING"/>
    <property type="match status" value="1"/>
</dbReference>
<evidence type="ECO:0000313" key="8">
    <source>
        <dbReference type="EMBL" id="CAG9808081.1"/>
    </source>
</evidence>
<evidence type="ECO:0000256" key="4">
    <source>
        <dbReference type="ARBA" id="ARBA00023212"/>
    </source>
</evidence>
<evidence type="ECO:0000256" key="5">
    <source>
        <dbReference type="ARBA" id="ARBA00023273"/>
    </source>
</evidence>
<dbReference type="GO" id="GO:0036038">
    <property type="term" value="C:MKS complex"/>
    <property type="evidence" value="ECO:0007669"/>
    <property type="project" value="TreeGrafter"/>
</dbReference>
<comment type="subcellular location">
    <subcellularLocation>
        <location evidence="1">Cytoplasm</location>
        <location evidence="1">Cytoskeleton</location>
        <location evidence="1">Cilium basal body</location>
    </subcellularLocation>
</comment>
<comment type="similarity">
    <text evidence="6">Belongs to the B9D family.</text>
</comment>
<dbReference type="PROSITE" id="PS51381">
    <property type="entry name" value="C2_B9"/>
    <property type="match status" value="1"/>
</dbReference>
<accession>A0A9N9S1S5</accession>
<dbReference type="InterPro" id="IPR032004">
    <property type="entry name" value="DUF4790"/>
</dbReference>
<evidence type="ECO:0000256" key="1">
    <source>
        <dbReference type="ARBA" id="ARBA00004120"/>
    </source>
</evidence>
<dbReference type="OrthoDB" id="431939at2759"/>
<dbReference type="Pfam" id="PF16037">
    <property type="entry name" value="DUF4790"/>
    <property type="match status" value="1"/>
</dbReference>
<dbReference type="PANTHER" id="PTHR12968:SF1">
    <property type="entry name" value="B9 DOMAIN-CONTAINING PROTEIN 1"/>
    <property type="match status" value="1"/>
</dbReference>
<keyword evidence="2" id="KW-0963">Cytoplasm</keyword>
<protein>
    <recommendedName>
        <fullName evidence="7">B9 domain-containing protein 1</fullName>
    </recommendedName>
</protein>